<dbReference type="Proteomes" id="UP000010420">
    <property type="component" value="Unassembled WGS sequence"/>
</dbReference>
<dbReference type="HOGENOM" id="CLU_091970_3_0_9"/>
<evidence type="ECO:0000313" key="3">
    <source>
        <dbReference type="Proteomes" id="UP000010420"/>
    </source>
</evidence>
<dbReference type="PIRSF" id="PIRSF002599">
    <property type="entry name" value="Cold_shock_A"/>
    <property type="match status" value="1"/>
</dbReference>
<dbReference type="Pfam" id="PF06961">
    <property type="entry name" value="DUF1294"/>
    <property type="match status" value="1"/>
</dbReference>
<proteinExistence type="predicted"/>
<reference evidence="2 3" key="1">
    <citation type="submission" date="2012-05" db="EMBL/GenBank/DDBJ databases">
        <authorList>
            <person name="Weinstock G."/>
            <person name="Sodergren E."/>
            <person name="Lobos E.A."/>
            <person name="Fulton L."/>
            <person name="Fulton R."/>
            <person name="Courtney L."/>
            <person name="Fronick C."/>
            <person name="O'Laughlin M."/>
            <person name="Godfrey J."/>
            <person name="Wilson R.M."/>
            <person name="Miner T."/>
            <person name="Farmer C."/>
            <person name="Delehaunty K."/>
            <person name="Cordes M."/>
            <person name="Minx P."/>
            <person name="Tomlinson C."/>
            <person name="Chen J."/>
            <person name="Wollam A."/>
            <person name="Pepin K.H."/>
            <person name="Bhonagiri V."/>
            <person name="Zhang X."/>
            <person name="Suruliraj S."/>
            <person name="Warren W."/>
            <person name="Mitreva M."/>
            <person name="Mardis E.R."/>
            <person name="Wilson R.K."/>
        </authorList>
    </citation>
    <scope>NUCLEOTIDE SEQUENCE [LARGE SCALE GENOMIC DNA]</scope>
    <source>
        <strain evidence="2 3">DSM 1785</strain>
    </source>
</reference>
<dbReference type="InterPro" id="IPR010718">
    <property type="entry name" value="DUF1294"/>
</dbReference>
<dbReference type="EMBL" id="AMEZ01000136">
    <property type="protein sequence ID" value="EKY22093.1"/>
    <property type="molecule type" value="Genomic_DNA"/>
</dbReference>
<evidence type="ECO:0000313" key="2">
    <source>
        <dbReference type="EMBL" id="EKY22093.1"/>
    </source>
</evidence>
<feature type="transmembrane region" description="Helical" evidence="1">
    <location>
        <begin position="67"/>
        <end position="86"/>
    </location>
</feature>
<comment type="caution">
    <text evidence="2">The sequence shown here is derived from an EMBL/GenBank/DDBJ whole genome shotgun (WGS) entry which is preliminary data.</text>
</comment>
<feature type="transmembrane region" description="Helical" evidence="1">
    <location>
        <begin position="6"/>
        <end position="22"/>
    </location>
</feature>
<keyword evidence="1" id="KW-0472">Membrane</keyword>
<sequence>MGIFLFSYFIIINIISFSLFLIDKKKAIKKKWRISENTLLLTSLLGGSIGSLISMYKFHHKTKHFKFTFGIPFIIILQLLLFYIIFY</sequence>
<keyword evidence="3" id="KW-1185">Reference proteome</keyword>
<evidence type="ECO:0000256" key="1">
    <source>
        <dbReference type="SAM" id="Phobius"/>
    </source>
</evidence>
<dbReference type="GO" id="GO:0003676">
    <property type="term" value="F:nucleic acid binding"/>
    <property type="evidence" value="ECO:0007669"/>
    <property type="project" value="InterPro"/>
</dbReference>
<dbReference type="RefSeq" id="WP_005216354.1">
    <property type="nucleotide sequence ID" value="NZ_KB291716.1"/>
</dbReference>
<gene>
    <name evidence="2" type="ORF">HMPREF0216_03423</name>
</gene>
<evidence type="ECO:0008006" key="4">
    <source>
        <dbReference type="Google" id="ProtNLM"/>
    </source>
</evidence>
<name>L1Q291_9CLOT</name>
<accession>L1Q291</accession>
<keyword evidence="1" id="KW-1133">Transmembrane helix</keyword>
<organism evidence="2 3">
    <name type="scientific">Clostridium celatum DSM 1785</name>
    <dbReference type="NCBI Taxonomy" id="545697"/>
    <lineage>
        <taxon>Bacteria</taxon>
        <taxon>Bacillati</taxon>
        <taxon>Bacillota</taxon>
        <taxon>Clostridia</taxon>
        <taxon>Eubacteriales</taxon>
        <taxon>Clostridiaceae</taxon>
        <taxon>Clostridium</taxon>
    </lineage>
</organism>
<dbReference type="AlphaFoldDB" id="L1Q291"/>
<dbReference type="InterPro" id="IPR012156">
    <property type="entry name" value="Cold_shock_CspA"/>
</dbReference>
<feature type="transmembrane region" description="Helical" evidence="1">
    <location>
        <begin position="34"/>
        <end position="55"/>
    </location>
</feature>
<protein>
    <recommendedName>
        <fullName evidence="4">DUF1294 domain-containing protein</fullName>
    </recommendedName>
</protein>
<keyword evidence="1" id="KW-0812">Transmembrane</keyword>
<dbReference type="eggNOG" id="COG3326">
    <property type="taxonomic scope" value="Bacteria"/>
</dbReference>